<evidence type="ECO:0000313" key="3">
    <source>
        <dbReference type="EMBL" id="KAF7189727.1"/>
    </source>
</evidence>
<keyword evidence="2" id="KW-0732">Signal</keyword>
<dbReference type="InterPro" id="IPR011042">
    <property type="entry name" value="6-blade_b-propeller_TolB-like"/>
</dbReference>
<reference evidence="3" key="1">
    <citation type="submission" date="2020-04" db="EMBL/GenBank/DDBJ databases">
        <title>Draft genome resource of the tomato pathogen Pseudocercospora fuligena.</title>
        <authorList>
            <person name="Zaccaron A."/>
        </authorList>
    </citation>
    <scope>NUCLEOTIDE SEQUENCE</scope>
    <source>
        <strain evidence="3">PF001</strain>
    </source>
</reference>
<evidence type="ECO:0000256" key="1">
    <source>
        <dbReference type="ARBA" id="ARBA00009820"/>
    </source>
</evidence>
<comment type="similarity">
    <text evidence="1">Belongs to the TolB family.</text>
</comment>
<dbReference type="PANTHER" id="PTHR36842">
    <property type="entry name" value="PROTEIN TOLB HOMOLOG"/>
    <property type="match status" value="1"/>
</dbReference>
<dbReference type="EMBL" id="JABCIY010000178">
    <property type="protein sequence ID" value="KAF7189727.1"/>
    <property type="molecule type" value="Genomic_DNA"/>
</dbReference>
<accession>A0A8H6RFU0</accession>
<sequence>MLLRSALIACVLFTFSRTQARQLESNDWQVDIANGFPSMHDLPAGKKGIMTLSRLAPAASELYIANSDGTNMRKLLGNQTVAYDYHASFSHDGKYITFTSERNGGGQADLYRVLADGSGLEKLVATPSVEDQGVLSPDNTKLAYVSSANGWKANIWIKDLATGKTWNLTNTATVKGVPWSPDGYFKPAWSPDGQWIAFTSDRNTEYFGHADGTGWENTQELSIYAIRPDGTDFKLVATRPGHCLGSPKWSPDGRRLVYYDMERDTTYSVRNPSLWGDSVNQIWSVDFATGETKQETNTNTIKISPQYIKGGKGIAYLAKSSGQNVGGLYFDNKRIMIPTSTQSNPSWSPDGKQVVFEAYNMGPFMGPTSVDPGAKIYSWDEDWEYRIGNQFTVLSKTGKIACPGMMRSDIRVSNPDGSNNLTIPVNEKIFNKTLPDMRIDPHGAPDGPLSVIGPAWSPDSQWIAVGVGGFFQDRREHPAAIYRMRANGSDFQQLTDAQSNQGFPSYSHDGKMLVYRVWGPPGRGEYGLRLYDIEKNIITILTNDTLNDNLPSFSPDGKRIAFTRRMNETNFDICTIKPDGTDFKVLTTSGANDGHPAWTYEGRITWSSGASGWMNEAANYDTAEQPYGKIWIMDADGGNKYQLTDSIWEDALPLYLPREVL</sequence>
<comment type="caution">
    <text evidence="3">The sequence shown here is derived from an EMBL/GenBank/DDBJ whole genome shotgun (WGS) entry which is preliminary data.</text>
</comment>
<gene>
    <name evidence="3" type="ORF">HII31_08834</name>
</gene>
<name>A0A8H6RFU0_9PEZI</name>
<dbReference type="Gene3D" id="2.120.10.30">
    <property type="entry name" value="TolB, C-terminal domain"/>
    <property type="match status" value="3"/>
</dbReference>
<dbReference type="OrthoDB" id="43744at2759"/>
<evidence type="ECO:0000256" key="2">
    <source>
        <dbReference type="SAM" id="SignalP"/>
    </source>
</evidence>
<proteinExistence type="inferred from homology"/>
<feature type="chain" id="PRO_5034689948" evidence="2">
    <location>
        <begin position="21"/>
        <end position="661"/>
    </location>
</feature>
<dbReference type="Pfam" id="PF07676">
    <property type="entry name" value="PD40"/>
    <property type="match status" value="6"/>
</dbReference>
<keyword evidence="4" id="KW-1185">Reference proteome</keyword>
<feature type="signal peptide" evidence="2">
    <location>
        <begin position="1"/>
        <end position="20"/>
    </location>
</feature>
<dbReference type="PANTHER" id="PTHR36842:SF1">
    <property type="entry name" value="PROTEIN TOLB"/>
    <property type="match status" value="1"/>
</dbReference>
<organism evidence="3 4">
    <name type="scientific">Pseudocercospora fuligena</name>
    <dbReference type="NCBI Taxonomy" id="685502"/>
    <lineage>
        <taxon>Eukaryota</taxon>
        <taxon>Fungi</taxon>
        <taxon>Dikarya</taxon>
        <taxon>Ascomycota</taxon>
        <taxon>Pezizomycotina</taxon>
        <taxon>Dothideomycetes</taxon>
        <taxon>Dothideomycetidae</taxon>
        <taxon>Mycosphaerellales</taxon>
        <taxon>Mycosphaerellaceae</taxon>
        <taxon>Pseudocercospora</taxon>
    </lineage>
</organism>
<dbReference type="AlphaFoldDB" id="A0A8H6RFU0"/>
<dbReference type="Proteomes" id="UP000660729">
    <property type="component" value="Unassembled WGS sequence"/>
</dbReference>
<protein>
    <submittedName>
        <fullName evidence="3">Tol-Pal system protein TolB</fullName>
    </submittedName>
</protein>
<evidence type="ECO:0000313" key="4">
    <source>
        <dbReference type="Proteomes" id="UP000660729"/>
    </source>
</evidence>
<dbReference type="SUPFAM" id="SSF82171">
    <property type="entry name" value="DPP6 N-terminal domain-like"/>
    <property type="match status" value="2"/>
</dbReference>
<dbReference type="InterPro" id="IPR011659">
    <property type="entry name" value="WD40"/>
</dbReference>